<dbReference type="PANTHER" id="PTHR31286:SF60">
    <property type="entry name" value="PROTEIN, PUTATIVE-RELATED"/>
    <property type="match status" value="1"/>
</dbReference>
<dbReference type="InterPro" id="IPR040256">
    <property type="entry name" value="At4g02000-like"/>
</dbReference>
<dbReference type="InterPro" id="IPR025558">
    <property type="entry name" value="DUF4283"/>
</dbReference>
<accession>A0AAW1VZE6</accession>
<feature type="region of interest" description="Disordered" evidence="1">
    <location>
        <begin position="363"/>
        <end position="450"/>
    </location>
</feature>
<evidence type="ECO:0000313" key="4">
    <source>
        <dbReference type="Proteomes" id="UP001457282"/>
    </source>
</evidence>
<name>A0AAW1VZE6_RUBAR</name>
<comment type="caution">
    <text evidence="3">The sequence shown here is derived from an EMBL/GenBank/DDBJ whole genome shotgun (WGS) entry which is preliminary data.</text>
</comment>
<gene>
    <name evidence="3" type="ORF">M0R45_036635</name>
</gene>
<evidence type="ECO:0000259" key="2">
    <source>
        <dbReference type="Pfam" id="PF14111"/>
    </source>
</evidence>
<dbReference type="EMBL" id="JBEDUW010000007">
    <property type="protein sequence ID" value="KAK9912794.1"/>
    <property type="molecule type" value="Genomic_DNA"/>
</dbReference>
<dbReference type="Proteomes" id="UP001457282">
    <property type="component" value="Unassembled WGS sequence"/>
</dbReference>
<feature type="compositionally biased region" description="Polar residues" evidence="1">
    <location>
        <begin position="387"/>
        <end position="403"/>
    </location>
</feature>
<reference evidence="3 4" key="1">
    <citation type="journal article" date="2023" name="G3 (Bethesda)">
        <title>A chromosome-length genome assembly and annotation of blackberry (Rubus argutus, cv. 'Hillquist').</title>
        <authorList>
            <person name="Bruna T."/>
            <person name="Aryal R."/>
            <person name="Dudchenko O."/>
            <person name="Sargent D.J."/>
            <person name="Mead D."/>
            <person name="Buti M."/>
            <person name="Cavallini A."/>
            <person name="Hytonen T."/>
            <person name="Andres J."/>
            <person name="Pham M."/>
            <person name="Weisz D."/>
            <person name="Mascagni F."/>
            <person name="Usai G."/>
            <person name="Natali L."/>
            <person name="Bassil N."/>
            <person name="Fernandez G.E."/>
            <person name="Lomsadze A."/>
            <person name="Armour M."/>
            <person name="Olukolu B."/>
            <person name="Poorten T."/>
            <person name="Britton C."/>
            <person name="Davik J."/>
            <person name="Ashrafi H."/>
            <person name="Aiden E.L."/>
            <person name="Borodovsky M."/>
            <person name="Worthington M."/>
        </authorList>
    </citation>
    <scope>NUCLEOTIDE SEQUENCE [LARGE SCALE GENOMIC DNA]</scope>
    <source>
        <strain evidence="3">PI 553951</strain>
    </source>
</reference>
<dbReference type="Pfam" id="PF14111">
    <property type="entry name" value="DUF4283"/>
    <property type="match status" value="1"/>
</dbReference>
<feature type="domain" description="DUF4283" evidence="2">
    <location>
        <begin position="83"/>
        <end position="166"/>
    </location>
</feature>
<sequence length="450" mass="50910">MAAAPSCEQRVVCPWSFLSPVNAHEKPLQPPLQVSKAKTFASVLSDSVESTVALSQLPVPVVRGDVTYVKINEQLYQEQLRTFKTNLIGRLLLRKGSIPLKLHDLKTSLDSLWKLSAPWRLVPLGKGYFDIHFNTEEDMRRVWGGGTCTLASGLFRLSQWQPDFKPGDTLPQTHSQLWVRFYGLSQDYWHPQHLMEIARGVGTPLQLDRATKERQFGYFARVLVDVDLSGNLPSCLMVERENHCFPIEVIYENMCENCGMVGHTIDRCKHIRANAKNSHSKEVVEDKQHTKPVVRHEYRIKPKTPIQQHQTSLAENELANSKVAAIEKLASTALEAAVDEELDRIADRVLNEPSVLEPVIQQISSRSTDKDISTSSIKSSDDERTVSDTFGSFVSNSLNNQTPYCPKKKPWHQLVEEDEIDDLSDSSATRSQHELSSLHEVEEKSTRVFE</sequence>
<organism evidence="3 4">
    <name type="scientific">Rubus argutus</name>
    <name type="common">Southern blackberry</name>
    <dbReference type="NCBI Taxonomy" id="59490"/>
    <lineage>
        <taxon>Eukaryota</taxon>
        <taxon>Viridiplantae</taxon>
        <taxon>Streptophyta</taxon>
        <taxon>Embryophyta</taxon>
        <taxon>Tracheophyta</taxon>
        <taxon>Spermatophyta</taxon>
        <taxon>Magnoliopsida</taxon>
        <taxon>eudicotyledons</taxon>
        <taxon>Gunneridae</taxon>
        <taxon>Pentapetalae</taxon>
        <taxon>rosids</taxon>
        <taxon>fabids</taxon>
        <taxon>Rosales</taxon>
        <taxon>Rosaceae</taxon>
        <taxon>Rosoideae</taxon>
        <taxon>Rosoideae incertae sedis</taxon>
        <taxon>Rubus</taxon>
    </lineage>
</organism>
<keyword evidence="4" id="KW-1185">Reference proteome</keyword>
<protein>
    <recommendedName>
        <fullName evidence="2">DUF4283 domain-containing protein</fullName>
    </recommendedName>
</protein>
<evidence type="ECO:0000313" key="3">
    <source>
        <dbReference type="EMBL" id="KAK9912794.1"/>
    </source>
</evidence>
<dbReference type="AlphaFoldDB" id="A0AAW1VZE6"/>
<dbReference type="PANTHER" id="PTHR31286">
    <property type="entry name" value="GLYCINE-RICH CELL WALL STRUCTURAL PROTEIN 1.8-LIKE"/>
    <property type="match status" value="1"/>
</dbReference>
<proteinExistence type="predicted"/>
<feature type="compositionally biased region" description="Basic and acidic residues" evidence="1">
    <location>
        <begin position="431"/>
        <end position="450"/>
    </location>
</feature>
<evidence type="ECO:0000256" key="1">
    <source>
        <dbReference type="SAM" id="MobiDB-lite"/>
    </source>
</evidence>